<dbReference type="GO" id="GO:0003700">
    <property type="term" value="F:DNA-binding transcription factor activity"/>
    <property type="evidence" value="ECO:0007669"/>
    <property type="project" value="InterPro"/>
</dbReference>
<dbReference type="InterPro" id="IPR052526">
    <property type="entry name" value="HTH-type_Bedaq_tolerance"/>
</dbReference>
<feature type="domain" description="HTH marR-type" evidence="1">
    <location>
        <begin position="1"/>
        <end position="122"/>
    </location>
</feature>
<dbReference type="PANTHER" id="PTHR39515:SF2">
    <property type="entry name" value="HTH-TYPE TRANSCRIPTIONAL REGULATOR RV0880"/>
    <property type="match status" value="1"/>
</dbReference>
<dbReference type="EMBL" id="CP041616">
    <property type="protein sequence ID" value="QDO90479.1"/>
    <property type="molecule type" value="Genomic_DNA"/>
</dbReference>
<keyword evidence="3" id="KW-1185">Reference proteome</keyword>
<dbReference type="PROSITE" id="PS50995">
    <property type="entry name" value="HTH_MARR_2"/>
    <property type="match status" value="1"/>
</dbReference>
<dbReference type="Gene3D" id="1.10.287.100">
    <property type="match status" value="1"/>
</dbReference>
<dbReference type="KEGG" id="orz:FNH13_17115"/>
<dbReference type="AlphaFoldDB" id="A0A516GG30"/>
<name>A0A516GG30_9MICO</name>
<dbReference type="InterPro" id="IPR000835">
    <property type="entry name" value="HTH_MarR-typ"/>
</dbReference>
<dbReference type="Gene3D" id="1.10.10.10">
    <property type="entry name" value="Winged helix-like DNA-binding domain superfamily/Winged helix DNA-binding domain"/>
    <property type="match status" value="1"/>
</dbReference>
<protein>
    <submittedName>
        <fullName evidence="2">Winged helix DNA-binding protein</fullName>
    </submittedName>
</protein>
<dbReference type="OrthoDB" id="9804055at2"/>
<proteinExistence type="predicted"/>
<evidence type="ECO:0000313" key="3">
    <source>
        <dbReference type="Proteomes" id="UP000315395"/>
    </source>
</evidence>
<keyword evidence="2" id="KW-0238">DNA-binding</keyword>
<accession>A0A516GG30</accession>
<dbReference type="InterPro" id="IPR036388">
    <property type="entry name" value="WH-like_DNA-bd_sf"/>
</dbReference>
<dbReference type="Pfam" id="PF12802">
    <property type="entry name" value="MarR_2"/>
    <property type="match status" value="1"/>
</dbReference>
<reference evidence="2 3" key="1">
    <citation type="submission" date="2019-07" db="EMBL/GenBank/DDBJ databases">
        <title>complete genome sequencing of Ornithinimicrobium sp. H23M54.</title>
        <authorList>
            <person name="Bae J.-W."/>
            <person name="Lee S.-Y."/>
        </authorList>
    </citation>
    <scope>NUCLEOTIDE SEQUENCE [LARGE SCALE GENOMIC DNA]</scope>
    <source>
        <strain evidence="2 3">H23M54</strain>
    </source>
</reference>
<dbReference type="SUPFAM" id="SSF46785">
    <property type="entry name" value="Winged helix' DNA-binding domain"/>
    <property type="match status" value="1"/>
</dbReference>
<evidence type="ECO:0000259" key="1">
    <source>
        <dbReference type="PROSITE" id="PS50995"/>
    </source>
</evidence>
<organism evidence="2 3">
    <name type="scientific">Ornithinimicrobium ciconiae</name>
    <dbReference type="NCBI Taxonomy" id="2594265"/>
    <lineage>
        <taxon>Bacteria</taxon>
        <taxon>Bacillati</taxon>
        <taxon>Actinomycetota</taxon>
        <taxon>Actinomycetes</taxon>
        <taxon>Micrococcales</taxon>
        <taxon>Ornithinimicrobiaceae</taxon>
        <taxon>Ornithinimicrobium</taxon>
    </lineage>
</organism>
<sequence>MRVSRRVRFETTSTIAPHQLSVIVRLAQSSYTSGELASIERVSAPSMSRTVSALVELGMVERASDSDDGRVVRLSLTDKGRGELDAHRARRDAWMTQRLDGLTDEERALLAGASDLLNRVFDE</sequence>
<dbReference type="PRINTS" id="PR00598">
    <property type="entry name" value="HTHMARR"/>
</dbReference>
<dbReference type="PANTHER" id="PTHR39515">
    <property type="entry name" value="CONSERVED PROTEIN"/>
    <property type="match status" value="1"/>
</dbReference>
<gene>
    <name evidence="2" type="ORF">FNH13_17115</name>
</gene>
<dbReference type="GO" id="GO:0003677">
    <property type="term" value="F:DNA binding"/>
    <property type="evidence" value="ECO:0007669"/>
    <property type="project" value="UniProtKB-KW"/>
</dbReference>
<dbReference type="InterPro" id="IPR036390">
    <property type="entry name" value="WH_DNA-bd_sf"/>
</dbReference>
<evidence type="ECO:0000313" key="2">
    <source>
        <dbReference type="EMBL" id="QDO90479.1"/>
    </source>
</evidence>
<dbReference type="Proteomes" id="UP000315395">
    <property type="component" value="Chromosome"/>
</dbReference>
<dbReference type="SMART" id="SM00347">
    <property type="entry name" value="HTH_MARR"/>
    <property type="match status" value="1"/>
</dbReference>